<dbReference type="Proteomes" id="UP000192721">
    <property type="component" value="Unassembled WGS sequence"/>
</dbReference>
<evidence type="ECO:0000256" key="1">
    <source>
        <dbReference type="ARBA" id="ARBA00010577"/>
    </source>
</evidence>
<keyword evidence="12" id="KW-1185">Reference proteome</keyword>
<dbReference type="Proteomes" id="UP000664349">
    <property type="component" value="Unassembled WGS sequence"/>
</dbReference>
<keyword evidence="9" id="KW-0969">Cilium</keyword>
<proteinExistence type="inferred from homology"/>
<dbReference type="EMBL" id="JAFLRD010000013">
    <property type="protein sequence ID" value="MBO0417079.1"/>
    <property type="molecule type" value="Genomic_DNA"/>
</dbReference>
<evidence type="ECO:0000313" key="9">
    <source>
        <dbReference type="EMBL" id="MBO0417079.1"/>
    </source>
</evidence>
<dbReference type="InterPro" id="IPR025965">
    <property type="entry name" value="FlgD/Vpr_Ig-like"/>
</dbReference>
<protein>
    <recommendedName>
        <fullName evidence="2 5">Basal-body rod modification protein FlgD</fullName>
    </recommendedName>
</protein>
<keyword evidence="9" id="KW-0966">Cell projection</keyword>
<evidence type="ECO:0000256" key="6">
    <source>
        <dbReference type="SAM" id="MobiDB-lite"/>
    </source>
</evidence>
<evidence type="ECO:0000256" key="5">
    <source>
        <dbReference type="RuleBase" id="RU362076"/>
    </source>
</evidence>
<comment type="function">
    <text evidence="4 5">Required for flagellar hook formation. May act as a scaffolding protein.</text>
</comment>
<gene>
    <name evidence="10" type="ORF">B0T45_06290</name>
    <name evidence="9" type="ORF">J1C50_16330</name>
</gene>
<sequence>MASANPYDVLNSQTQTNPNSSVNGSKSNSGVVGSSANDIQSTFLKLFVAQMRSQDPMNPMDNSQMTSQMAQISQVGGIQQLNQSMQALIGAQAASQSLMASSMIGKKVLVAGSSLPKPPDGGTTPAGVLLNGPAQTVKVSVKDANGNVVRTMTIDKPVAGVNTFSWDGKNDKGEVVPAGKYSFSADVTQASANGSTKAVAYNTQTVTAVAWDQGIPELVLPDGSRAQLGDVAQMTA</sequence>
<evidence type="ECO:0000313" key="12">
    <source>
        <dbReference type="Proteomes" id="UP000664349"/>
    </source>
</evidence>
<dbReference type="GO" id="GO:0044781">
    <property type="term" value="P:bacterial-type flagellum organization"/>
    <property type="evidence" value="ECO:0007669"/>
    <property type="project" value="UniProtKB-UniRule"/>
</dbReference>
<feature type="region of interest" description="Disordered" evidence="6">
    <location>
        <begin position="1"/>
        <end position="34"/>
    </location>
</feature>
<comment type="caution">
    <text evidence="10">The sequence shown here is derived from an EMBL/GenBank/DDBJ whole genome shotgun (WGS) entry which is preliminary data.</text>
</comment>
<dbReference type="Gene3D" id="2.30.30.910">
    <property type="match status" value="1"/>
</dbReference>
<dbReference type="Pfam" id="PF13861">
    <property type="entry name" value="FLgD_tudor"/>
    <property type="match status" value="1"/>
</dbReference>
<evidence type="ECO:0000256" key="2">
    <source>
        <dbReference type="ARBA" id="ARBA00016013"/>
    </source>
</evidence>
<feature type="compositionally biased region" description="Low complexity" evidence="6">
    <location>
        <begin position="19"/>
        <end position="34"/>
    </location>
</feature>
<evidence type="ECO:0000256" key="4">
    <source>
        <dbReference type="ARBA" id="ARBA00024746"/>
    </source>
</evidence>
<accession>A0A1W0CPT9</accession>
<dbReference type="GeneID" id="58560436"/>
<dbReference type="InterPro" id="IPR025963">
    <property type="entry name" value="FLgD_Tudor"/>
</dbReference>
<evidence type="ECO:0000256" key="3">
    <source>
        <dbReference type="ARBA" id="ARBA00022795"/>
    </source>
</evidence>
<dbReference type="InterPro" id="IPR005648">
    <property type="entry name" value="FlgD"/>
</dbReference>
<comment type="similarity">
    <text evidence="1 5">Belongs to the FlgD family.</text>
</comment>
<reference evidence="9 12" key="2">
    <citation type="submission" date="2021-03" db="EMBL/GenBank/DDBJ databases">
        <title>First Case of infection caused by Chromobacterium haemolyticum derived from water in China.</title>
        <authorList>
            <person name="Chen J."/>
            <person name="Liu C."/>
        </authorList>
    </citation>
    <scope>NUCLEOTIDE SEQUENCE [LARGE SCALE GENOMIC DNA]</scope>
    <source>
        <strain evidence="9 12">WJ-5</strain>
    </source>
</reference>
<organism evidence="10 11">
    <name type="scientific">Chromobacterium haemolyticum</name>
    <dbReference type="NCBI Taxonomy" id="394935"/>
    <lineage>
        <taxon>Bacteria</taxon>
        <taxon>Pseudomonadati</taxon>
        <taxon>Pseudomonadota</taxon>
        <taxon>Betaproteobacteria</taxon>
        <taxon>Neisseriales</taxon>
        <taxon>Chromobacteriaceae</taxon>
        <taxon>Chromobacterium</taxon>
    </lineage>
</organism>
<name>A0A1W0CPT9_9NEIS</name>
<feature type="domain" description="FlgD/Vpr Ig-like" evidence="7">
    <location>
        <begin position="121"/>
        <end position="190"/>
    </location>
</feature>
<evidence type="ECO:0000259" key="8">
    <source>
        <dbReference type="Pfam" id="PF13861"/>
    </source>
</evidence>
<reference evidence="10 11" key="1">
    <citation type="submission" date="2017-02" db="EMBL/GenBank/DDBJ databases">
        <title>Chromobacterium haemolyticum H5244.</title>
        <authorList>
            <person name="Gulvik C.A."/>
        </authorList>
    </citation>
    <scope>NUCLEOTIDE SEQUENCE [LARGE SCALE GENOMIC DNA]</scope>
    <source>
        <strain evidence="10 11">H5244</strain>
    </source>
</reference>
<keyword evidence="9" id="KW-0282">Flagellum</keyword>
<dbReference type="EMBL" id="MUKV01000005">
    <property type="protein sequence ID" value="OQS42392.1"/>
    <property type="molecule type" value="Genomic_DNA"/>
</dbReference>
<dbReference type="Pfam" id="PF03963">
    <property type="entry name" value="FlgD"/>
    <property type="match status" value="1"/>
</dbReference>
<dbReference type="Gene3D" id="2.60.40.4070">
    <property type="match status" value="1"/>
</dbReference>
<evidence type="ECO:0000313" key="10">
    <source>
        <dbReference type="EMBL" id="OQS42392.1"/>
    </source>
</evidence>
<keyword evidence="3 5" id="KW-1005">Bacterial flagellum biogenesis</keyword>
<dbReference type="AlphaFoldDB" id="A0A1W0CPT9"/>
<evidence type="ECO:0000313" key="11">
    <source>
        <dbReference type="Proteomes" id="UP000192721"/>
    </source>
</evidence>
<feature type="domain" description="FlgD Tudor-like" evidence="8">
    <location>
        <begin position="95"/>
        <end position="231"/>
    </location>
</feature>
<evidence type="ECO:0000259" key="7">
    <source>
        <dbReference type="Pfam" id="PF13860"/>
    </source>
</evidence>
<dbReference type="RefSeq" id="WP_019102823.1">
    <property type="nucleotide sequence ID" value="NZ_AP019312.1"/>
</dbReference>
<dbReference type="Pfam" id="PF13860">
    <property type="entry name" value="FlgD_ig"/>
    <property type="match status" value="1"/>
</dbReference>